<accession>A0A183A7S0</accession>
<keyword evidence="4" id="KW-0255">Endonuclease</keyword>
<dbReference type="InterPro" id="IPR043502">
    <property type="entry name" value="DNA/RNA_pol_sf"/>
</dbReference>
<dbReference type="PANTHER" id="PTHR37984">
    <property type="entry name" value="PROTEIN CBG26694"/>
    <property type="match status" value="1"/>
</dbReference>
<keyword evidence="6" id="KW-0695">RNA-directed DNA polymerase</keyword>
<evidence type="ECO:0000313" key="10">
    <source>
        <dbReference type="WBParaSite" id="ECPE_0000300801-mRNA-1"/>
    </source>
</evidence>
<dbReference type="PANTHER" id="PTHR37984:SF5">
    <property type="entry name" value="PROTEIN NYNRIN-LIKE"/>
    <property type="match status" value="1"/>
</dbReference>
<dbReference type="Proteomes" id="UP000272942">
    <property type="component" value="Unassembled WGS sequence"/>
</dbReference>
<keyword evidence="3" id="KW-0540">Nuclease</keyword>
<keyword evidence="9" id="KW-1185">Reference proteome</keyword>
<dbReference type="EMBL" id="UZAN01040022">
    <property type="protein sequence ID" value="VDP68144.1"/>
    <property type="molecule type" value="Genomic_DNA"/>
</dbReference>
<dbReference type="GO" id="GO:0016787">
    <property type="term" value="F:hydrolase activity"/>
    <property type="evidence" value="ECO:0007669"/>
    <property type="project" value="UniProtKB-KW"/>
</dbReference>
<proteinExistence type="predicted"/>
<dbReference type="GO" id="GO:0004519">
    <property type="term" value="F:endonuclease activity"/>
    <property type="evidence" value="ECO:0007669"/>
    <property type="project" value="UniProtKB-KW"/>
</dbReference>
<evidence type="ECO:0000259" key="7">
    <source>
        <dbReference type="Pfam" id="PF17917"/>
    </source>
</evidence>
<dbReference type="InterPro" id="IPR050951">
    <property type="entry name" value="Retrovirus_Pol_polyprotein"/>
</dbReference>
<evidence type="ECO:0000256" key="4">
    <source>
        <dbReference type="ARBA" id="ARBA00022759"/>
    </source>
</evidence>
<evidence type="ECO:0000256" key="5">
    <source>
        <dbReference type="ARBA" id="ARBA00022801"/>
    </source>
</evidence>
<feature type="domain" description="Reverse transcriptase RNase H-like" evidence="7">
    <location>
        <begin position="3"/>
        <end position="103"/>
    </location>
</feature>
<keyword evidence="1" id="KW-0808">Transferase</keyword>
<evidence type="ECO:0000256" key="2">
    <source>
        <dbReference type="ARBA" id="ARBA00022695"/>
    </source>
</evidence>
<dbReference type="InterPro" id="IPR041373">
    <property type="entry name" value="RT_RNaseH"/>
</dbReference>
<keyword evidence="5" id="KW-0378">Hydrolase</keyword>
<evidence type="ECO:0000256" key="3">
    <source>
        <dbReference type="ARBA" id="ARBA00022722"/>
    </source>
</evidence>
<protein>
    <submittedName>
        <fullName evidence="10">RT_RNaseH domain-containing protein</fullName>
    </submittedName>
</protein>
<sequence>MVADDSNSEFGAVISLEFPDELQKAVSNAARSSGAMEQNYSQIEKETLSIVFTVEEFHKMLYGRKLTLLINHKPLIAIFGSKKDIPVCIANRLQRWALIILSYDFETRCQSTTSFGQADALSKLIKSPRPESKDRVIDTPVD</sequence>
<dbReference type="OrthoDB" id="6271476at2759"/>
<organism evidence="10">
    <name type="scientific">Echinostoma caproni</name>
    <dbReference type="NCBI Taxonomy" id="27848"/>
    <lineage>
        <taxon>Eukaryota</taxon>
        <taxon>Metazoa</taxon>
        <taxon>Spiralia</taxon>
        <taxon>Lophotrochozoa</taxon>
        <taxon>Platyhelminthes</taxon>
        <taxon>Trematoda</taxon>
        <taxon>Digenea</taxon>
        <taxon>Plagiorchiida</taxon>
        <taxon>Echinostomata</taxon>
        <taxon>Echinostomatoidea</taxon>
        <taxon>Echinostomatidae</taxon>
        <taxon>Echinostoma</taxon>
    </lineage>
</organism>
<reference evidence="8 9" key="2">
    <citation type="submission" date="2018-11" db="EMBL/GenBank/DDBJ databases">
        <authorList>
            <consortium name="Pathogen Informatics"/>
        </authorList>
    </citation>
    <scope>NUCLEOTIDE SEQUENCE [LARGE SCALE GENOMIC DNA]</scope>
    <source>
        <strain evidence="8 9">Egypt</strain>
    </source>
</reference>
<dbReference type="GO" id="GO:0003964">
    <property type="term" value="F:RNA-directed DNA polymerase activity"/>
    <property type="evidence" value="ECO:0007669"/>
    <property type="project" value="UniProtKB-KW"/>
</dbReference>
<gene>
    <name evidence="8" type="ORF">ECPE_LOCUS3005</name>
</gene>
<evidence type="ECO:0000313" key="8">
    <source>
        <dbReference type="EMBL" id="VDP68144.1"/>
    </source>
</evidence>
<evidence type="ECO:0000256" key="1">
    <source>
        <dbReference type="ARBA" id="ARBA00022679"/>
    </source>
</evidence>
<dbReference type="AlphaFoldDB" id="A0A183A7S0"/>
<reference evidence="10" key="1">
    <citation type="submission" date="2016-06" db="UniProtKB">
        <authorList>
            <consortium name="WormBaseParasite"/>
        </authorList>
    </citation>
    <scope>IDENTIFICATION</scope>
</reference>
<evidence type="ECO:0000313" key="9">
    <source>
        <dbReference type="Proteomes" id="UP000272942"/>
    </source>
</evidence>
<keyword evidence="2" id="KW-0548">Nucleotidyltransferase</keyword>
<dbReference type="WBParaSite" id="ECPE_0000300801-mRNA-1">
    <property type="protein sequence ID" value="ECPE_0000300801-mRNA-1"/>
    <property type="gene ID" value="ECPE_0000300801"/>
</dbReference>
<dbReference type="SUPFAM" id="SSF56672">
    <property type="entry name" value="DNA/RNA polymerases"/>
    <property type="match status" value="1"/>
</dbReference>
<name>A0A183A7S0_9TREM</name>
<evidence type="ECO:0000256" key="6">
    <source>
        <dbReference type="ARBA" id="ARBA00022918"/>
    </source>
</evidence>
<dbReference type="Pfam" id="PF17917">
    <property type="entry name" value="RT_RNaseH"/>
    <property type="match status" value="1"/>
</dbReference>